<name>G9FGZ5_9CAUD</name>
<feature type="region of interest" description="Disordered" evidence="1">
    <location>
        <begin position="1"/>
        <end position="23"/>
    </location>
</feature>
<proteinExistence type="predicted"/>
<evidence type="ECO:0000256" key="1">
    <source>
        <dbReference type="SAM" id="MobiDB-lite"/>
    </source>
</evidence>
<accession>G9FGZ5</accession>
<organism evidence="2 3">
    <name type="scientific">Rhodococcus phage REQ2</name>
    <dbReference type="NCBI Taxonomy" id="1109713"/>
    <lineage>
        <taxon>Viruses</taxon>
        <taxon>Duplodnaviria</taxon>
        <taxon>Heunggongvirae</taxon>
        <taxon>Uroviricota</taxon>
        <taxon>Caudoviricetes</taxon>
        <taxon>Caudoviricetes incertae sedis</taxon>
        <taxon>Melbournevirus</taxon>
        <taxon>Melbournevirus REQ2</taxon>
    </lineage>
</organism>
<feature type="compositionally biased region" description="Basic and acidic residues" evidence="1">
    <location>
        <begin position="9"/>
        <end position="23"/>
    </location>
</feature>
<evidence type="ECO:0000313" key="2">
    <source>
        <dbReference type="EMBL" id="AEV51906.1"/>
    </source>
</evidence>
<reference evidence="2 3" key="1">
    <citation type="submission" date="2011-06" db="EMBL/GenBank/DDBJ databases">
        <title>Two lysogenic phages can combine to generate a single lytic phage.</title>
        <authorList>
            <person name="Petrovski S."/>
        </authorList>
    </citation>
    <scope>NUCLEOTIDE SEQUENCE [LARGE SCALE GENOMIC DNA]</scope>
</reference>
<keyword evidence="3" id="KW-1185">Reference proteome</keyword>
<evidence type="ECO:0000313" key="3">
    <source>
        <dbReference type="Proteomes" id="UP000005427"/>
    </source>
</evidence>
<dbReference type="RefSeq" id="YP_005087096.1">
    <property type="nucleotide sequence ID" value="NC_016652.1"/>
</dbReference>
<dbReference type="KEGG" id="vg:11541298"/>
<sequence>MTAPVEPPEPIKWRGNEDPADAWDRARDAQIADQLEGR</sequence>
<dbReference type="EMBL" id="JN116823">
    <property type="protein sequence ID" value="AEV51906.1"/>
    <property type="molecule type" value="Genomic_DNA"/>
</dbReference>
<dbReference type="GeneID" id="11541298"/>
<dbReference type="Proteomes" id="UP000005427">
    <property type="component" value="Segment"/>
</dbReference>
<protein>
    <submittedName>
        <fullName evidence="2">Uncharacterized protein</fullName>
    </submittedName>
</protein>